<evidence type="ECO:0000256" key="8">
    <source>
        <dbReference type="PROSITE-ProRule" id="PRU00169"/>
    </source>
</evidence>
<gene>
    <name evidence="11" type="ordered locus">Ctha_0731</name>
</gene>
<dbReference type="SUPFAM" id="SSF52172">
    <property type="entry name" value="CheY-like"/>
    <property type="match status" value="1"/>
</dbReference>
<keyword evidence="5" id="KW-0805">Transcription regulation</keyword>
<dbReference type="Gene3D" id="3.40.50.300">
    <property type="entry name" value="P-loop containing nucleotide triphosphate hydrolases"/>
    <property type="match status" value="1"/>
</dbReference>
<dbReference type="PROSITE" id="PS50045">
    <property type="entry name" value="SIGMA54_INTERACT_4"/>
    <property type="match status" value="1"/>
</dbReference>
<dbReference type="Pfam" id="PF00158">
    <property type="entry name" value="Sigma54_activat"/>
    <property type="match status" value="1"/>
</dbReference>
<evidence type="ECO:0000313" key="11">
    <source>
        <dbReference type="EMBL" id="ACF13200.1"/>
    </source>
</evidence>
<dbReference type="Gene3D" id="1.10.8.60">
    <property type="match status" value="1"/>
</dbReference>
<evidence type="ECO:0000313" key="12">
    <source>
        <dbReference type="Proteomes" id="UP000001208"/>
    </source>
</evidence>
<evidence type="ECO:0000259" key="9">
    <source>
        <dbReference type="PROSITE" id="PS50045"/>
    </source>
</evidence>
<keyword evidence="6" id="KW-0238">DNA-binding</keyword>
<name>B3QW87_CHLT3</name>
<dbReference type="KEGG" id="cts:Ctha_0731"/>
<organism evidence="11 12">
    <name type="scientific">Chloroherpeton thalassium (strain ATCC 35110 / GB-78)</name>
    <dbReference type="NCBI Taxonomy" id="517418"/>
    <lineage>
        <taxon>Bacteria</taxon>
        <taxon>Pseudomonadati</taxon>
        <taxon>Chlorobiota</taxon>
        <taxon>Chlorobiia</taxon>
        <taxon>Chlorobiales</taxon>
        <taxon>Chloroherpetonaceae</taxon>
        <taxon>Chloroherpeton</taxon>
    </lineage>
</organism>
<dbReference type="GO" id="GO:0000160">
    <property type="term" value="P:phosphorelay signal transduction system"/>
    <property type="evidence" value="ECO:0007669"/>
    <property type="project" value="UniProtKB-KW"/>
</dbReference>
<dbReference type="HOGENOM" id="CLU_000445_0_6_10"/>
<dbReference type="AlphaFoldDB" id="B3QW87"/>
<dbReference type="PRINTS" id="PR01590">
    <property type="entry name" value="HTHFIS"/>
</dbReference>
<evidence type="ECO:0000256" key="7">
    <source>
        <dbReference type="ARBA" id="ARBA00023163"/>
    </source>
</evidence>
<dbReference type="InterPro" id="IPR025662">
    <property type="entry name" value="Sigma_54_int_dom_ATP-bd_1"/>
</dbReference>
<evidence type="ECO:0000256" key="6">
    <source>
        <dbReference type="ARBA" id="ARBA00023125"/>
    </source>
</evidence>
<feature type="domain" description="Response regulatory" evidence="10">
    <location>
        <begin position="3"/>
        <end position="117"/>
    </location>
</feature>
<dbReference type="InterPro" id="IPR009057">
    <property type="entry name" value="Homeodomain-like_sf"/>
</dbReference>
<dbReference type="InterPro" id="IPR025943">
    <property type="entry name" value="Sigma_54_int_dom_ATP-bd_2"/>
</dbReference>
<dbReference type="InterPro" id="IPR001789">
    <property type="entry name" value="Sig_transdc_resp-reg_receiver"/>
</dbReference>
<feature type="domain" description="Sigma-54 factor interaction" evidence="9">
    <location>
        <begin position="143"/>
        <end position="372"/>
    </location>
</feature>
<evidence type="ECO:0000256" key="2">
    <source>
        <dbReference type="ARBA" id="ARBA00022741"/>
    </source>
</evidence>
<dbReference type="Pfam" id="PF02954">
    <property type="entry name" value="HTH_8"/>
    <property type="match status" value="1"/>
</dbReference>
<keyword evidence="3" id="KW-0067">ATP-binding</keyword>
<dbReference type="GO" id="GO:0005524">
    <property type="term" value="F:ATP binding"/>
    <property type="evidence" value="ECO:0007669"/>
    <property type="project" value="UniProtKB-KW"/>
</dbReference>
<dbReference type="FunFam" id="3.40.50.300:FF:000006">
    <property type="entry name" value="DNA-binding transcriptional regulator NtrC"/>
    <property type="match status" value="1"/>
</dbReference>
<evidence type="ECO:0000256" key="5">
    <source>
        <dbReference type="ARBA" id="ARBA00023015"/>
    </source>
</evidence>
<evidence type="ECO:0000256" key="3">
    <source>
        <dbReference type="ARBA" id="ARBA00022840"/>
    </source>
</evidence>
<evidence type="ECO:0000256" key="1">
    <source>
        <dbReference type="ARBA" id="ARBA00022553"/>
    </source>
</evidence>
<dbReference type="PROSITE" id="PS00676">
    <property type="entry name" value="SIGMA54_INTERACT_2"/>
    <property type="match status" value="1"/>
</dbReference>
<dbReference type="PANTHER" id="PTHR32071">
    <property type="entry name" value="TRANSCRIPTIONAL REGULATORY PROTEIN"/>
    <property type="match status" value="1"/>
</dbReference>
<dbReference type="PANTHER" id="PTHR32071:SF113">
    <property type="entry name" value="ALGINATE BIOSYNTHESIS TRANSCRIPTIONAL REGULATORY PROTEIN ALGB"/>
    <property type="match status" value="1"/>
</dbReference>
<dbReference type="GO" id="GO:0006355">
    <property type="term" value="P:regulation of DNA-templated transcription"/>
    <property type="evidence" value="ECO:0007669"/>
    <property type="project" value="InterPro"/>
</dbReference>
<dbReference type="RefSeq" id="WP_012499284.1">
    <property type="nucleotide sequence ID" value="NC_011026.1"/>
</dbReference>
<dbReference type="SUPFAM" id="SSF52540">
    <property type="entry name" value="P-loop containing nucleoside triphosphate hydrolases"/>
    <property type="match status" value="1"/>
</dbReference>
<dbReference type="PROSITE" id="PS50110">
    <property type="entry name" value="RESPONSE_REGULATORY"/>
    <property type="match status" value="1"/>
</dbReference>
<dbReference type="InterPro" id="IPR058031">
    <property type="entry name" value="AAA_lid_NorR"/>
</dbReference>
<keyword evidence="1 8" id="KW-0597">Phosphoprotein</keyword>
<keyword evidence="4" id="KW-0902">Two-component regulatory system</keyword>
<evidence type="ECO:0000259" key="10">
    <source>
        <dbReference type="PROSITE" id="PS50110"/>
    </source>
</evidence>
<dbReference type="Pfam" id="PF00072">
    <property type="entry name" value="Response_reg"/>
    <property type="match status" value="1"/>
</dbReference>
<dbReference type="SUPFAM" id="SSF46689">
    <property type="entry name" value="Homeodomain-like"/>
    <property type="match status" value="1"/>
</dbReference>
<proteinExistence type="predicted"/>
<dbReference type="Gene3D" id="3.40.50.2300">
    <property type="match status" value="1"/>
</dbReference>
<accession>B3QW87</accession>
<dbReference type="SMART" id="SM00448">
    <property type="entry name" value="REC"/>
    <property type="match status" value="1"/>
</dbReference>
<dbReference type="CDD" id="cd00009">
    <property type="entry name" value="AAA"/>
    <property type="match status" value="1"/>
</dbReference>
<dbReference type="Gene3D" id="1.10.10.60">
    <property type="entry name" value="Homeodomain-like"/>
    <property type="match status" value="1"/>
</dbReference>
<dbReference type="InterPro" id="IPR002197">
    <property type="entry name" value="HTH_Fis"/>
</dbReference>
<sequence length="497" mass="55884">MSTILVVDDEPVVTDYIKEALSEEGYAVEVAYTGNDGIVQAKKVSPDVIILDFMLPDLNGIEVLKKLRQLDESLQVIMLTAYNSVPTALEAVRNGAADYILKPFDLDAFKITVAKICEKAHLTNQLRFLREDNAKKLAGNEFLLCPSVQMAKVYDLVFQVAQTNDTTVLILGESGAGKEHIAKLIHQNSSRAAKPFVEMNCAAIPENLLESELFGHEPGAFTDARSKKLGLFEYADGGTIFLDEIGDMPLATQAKILKVLETKEFRRVGGLRDIKSDVRVVAATNKDLSFEIDRGNFREDLYYRLQVVPIDIPPLRERKEDILHLANFFLEMTGRSMRKRLELSGDAASALLSYTWKGNVRELKNVIERAVIVTPNGSRILPEHLAFKPMSVAELAKKSEEFLIPKPDYEARQAEQQRQAEQRSNGLSFSLSKFYDGFSLKAHLEQIERQYLLDALEKTGGNQLQAAKLLGIERHVLRYQMKKYEIDDPRNSKNSDD</sequence>
<keyword evidence="2" id="KW-0547">Nucleotide-binding</keyword>
<feature type="modified residue" description="4-aspartylphosphate" evidence="8">
    <location>
        <position position="52"/>
    </location>
</feature>
<dbReference type="STRING" id="517418.Ctha_0731"/>
<dbReference type="InterPro" id="IPR003593">
    <property type="entry name" value="AAA+_ATPase"/>
</dbReference>
<dbReference type="EMBL" id="CP001100">
    <property type="protein sequence ID" value="ACF13200.1"/>
    <property type="molecule type" value="Genomic_DNA"/>
</dbReference>
<evidence type="ECO:0000256" key="4">
    <source>
        <dbReference type="ARBA" id="ARBA00023012"/>
    </source>
</evidence>
<dbReference type="FunFam" id="3.40.50.2300:FF:000001">
    <property type="entry name" value="DNA-binding response regulator PhoB"/>
    <property type="match status" value="1"/>
</dbReference>
<dbReference type="Pfam" id="PF25601">
    <property type="entry name" value="AAA_lid_14"/>
    <property type="match status" value="1"/>
</dbReference>
<dbReference type="OrthoDB" id="9811901at2"/>
<dbReference type="InterPro" id="IPR002078">
    <property type="entry name" value="Sigma_54_int"/>
</dbReference>
<keyword evidence="7" id="KW-0804">Transcription</keyword>
<dbReference type="SMART" id="SM00382">
    <property type="entry name" value="AAA"/>
    <property type="match status" value="1"/>
</dbReference>
<dbReference type="GO" id="GO:0043565">
    <property type="term" value="F:sequence-specific DNA binding"/>
    <property type="evidence" value="ECO:0007669"/>
    <property type="project" value="InterPro"/>
</dbReference>
<dbReference type="InterPro" id="IPR027417">
    <property type="entry name" value="P-loop_NTPase"/>
</dbReference>
<dbReference type="PROSITE" id="PS00675">
    <property type="entry name" value="SIGMA54_INTERACT_1"/>
    <property type="match status" value="1"/>
</dbReference>
<dbReference type="InterPro" id="IPR011006">
    <property type="entry name" value="CheY-like_superfamily"/>
</dbReference>
<dbReference type="eggNOG" id="COG2204">
    <property type="taxonomic scope" value="Bacteria"/>
</dbReference>
<keyword evidence="12" id="KW-1185">Reference proteome</keyword>
<protein>
    <submittedName>
        <fullName evidence="11">Two component, sigma54 specific, transcriptional regulator, Fis family</fullName>
    </submittedName>
</protein>
<dbReference type="Proteomes" id="UP000001208">
    <property type="component" value="Chromosome"/>
</dbReference>
<reference evidence="11 12" key="1">
    <citation type="submission" date="2008-06" db="EMBL/GenBank/DDBJ databases">
        <title>Complete sequence of Chloroherpeton thalassium ATCC 35110.</title>
        <authorList>
            <consortium name="US DOE Joint Genome Institute"/>
            <person name="Lucas S."/>
            <person name="Copeland A."/>
            <person name="Lapidus A."/>
            <person name="Glavina del Rio T."/>
            <person name="Dalin E."/>
            <person name="Tice H."/>
            <person name="Bruce D."/>
            <person name="Goodwin L."/>
            <person name="Pitluck S."/>
            <person name="Schmutz J."/>
            <person name="Larimer F."/>
            <person name="Land M."/>
            <person name="Hauser L."/>
            <person name="Kyrpides N."/>
            <person name="Mikhailova N."/>
            <person name="Liu Z."/>
            <person name="Li T."/>
            <person name="Zhao F."/>
            <person name="Overmann J."/>
            <person name="Bryant D.A."/>
            <person name="Richardson P."/>
        </authorList>
    </citation>
    <scope>NUCLEOTIDE SEQUENCE [LARGE SCALE GENOMIC DNA]</scope>
    <source>
        <strain evidence="12">ATCC 35110 / GB-78</strain>
    </source>
</reference>